<keyword evidence="2" id="KW-1185">Reference proteome</keyword>
<comment type="caution">
    <text evidence="1">The sequence shown here is derived from an EMBL/GenBank/DDBJ whole genome shotgun (WGS) entry which is preliminary data.</text>
</comment>
<protein>
    <submittedName>
        <fullName evidence="1">Uncharacterized protein</fullName>
    </submittedName>
</protein>
<dbReference type="EMBL" id="CM039434">
    <property type="protein sequence ID" value="KAI4324325.1"/>
    <property type="molecule type" value="Genomic_DNA"/>
</dbReference>
<dbReference type="Proteomes" id="UP000828941">
    <property type="component" value="Chromosome 9"/>
</dbReference>
<proteinExistence type="predicted"/>
<accession>A0ACB9MJP7</accession>
<gene>
    <name evidence="1" type="ORF">L6164_023876</name>
</gene>
<evidence type="ECO:0000313" key="2">
    <source>
        <dbReference type="Proteomes" id="UP000828941"/>
    </source>
</evidence>
<reference evidence="1 2" key="1">
    <citation type="journal article" date="2022" name="DNA Res.">
        <title>Chromosomal-level genome assembly of the orchid tree Bauhinia variegata (Leguminosae; Cercidoideae) supports the allotetraploid origin hypothesis of Bauhinia.</title>
        <authorList>
            <person name="Zhong Y."/>
            <person name="Chen Y."/>
            <person name="Zheng D."/>
            <person name="Pang J."/>
            <person name="Liu Y."/>
            <person name="Luo S."/>
            <person name="Meng S."/>
            <person name="Qian L."/>
            <person name="Wei D."/>
            <person name="Dai S."/>
            <person name="Zhou R."/>
        </authorList>
    </citation>
    <scope>NUCLEOTIDE SEQUENCE [LARGE SCALE GENOMIC DNA]</scope>
    <source>
        <strain evidence="1">BV-YZ2020</strain>
    </source>
</reference>
<evidence type="ECO:0000313" key="1">
    <source>
        <dbReference type="EMBL" id="KAI4324325.1"/>
    </source>
</evidence>
<organism evidence="1 2">
    <name type="scientific">Bauhinia variegata</name>
    <name type="common">Purple orchid tree</name>
    <name type="synonym">Phanera variegata</name>
    <dbReference type="NCBI Taxonomy" id="167791"/>
    <lineage>
        <taxon>Eukaryota</taxon>
        <taxon>Viridiplantae</taxon>
        <taxon>Streptophyta</taxon>
        <taxon>Embryophyta</taxon>
        <taxon>Tracheophyta</taxon>
        <taxon>Spermatophyta</taxon>
        <taxon>Magnoliopsida</taxon>
        <taxon>eudicotyledons</taxon>
        <taxon>Gunneridae</taxon>
        <taxon>Pentapetalae</taxon>
        <taxon>rosids</taxon>
        <taxon>fabids</taxon>
        <taxon>Fabales</taxon>
        <taxon>Fabaceae</taxon>
        <taxon>Cercidoideae</taxon>
        <taxon>Cercideae</taxon>
        <taxon>Bauhiniinae</taxon>
        <taxon>Bauhinia</taxon>
    </lineage>
</organism>
<name>A0ACB9MJP7_BAUVA</name>
<sequence>MTDKAMEIYELMKTLGYAPDKLTFAIMIKHLGKVGEQELLATLKEECDHYVDPARKVRHVEQKHANQRYLNSV</sequence>